<dbReference type="Proteomes" id="UP000287166">
    <property type="component" value="Unassembled WGS sequence"/>
</dbReference>
<dbReference type="GeneID" id="38786433"/>
<dbReference type="GO" id="GO:0006401">
    <property type="term" value="P:RNA catabolic process"/>
    <property type="evidence" value="ECO:0007669"/>
    <property type="project" value="InterPro"/>
</dbReference>
<reference evidence="2 3" key="1">
    <citation type="journal article" date="2018" name="Sci. Rep.">
        <title>Genome sequence of the cauliflower mushroom Sparassis crispa (Hanabiratake) and its association with beneficial usage.</title>
        <authorList>
            <person name="Kiyama R."/>
            <person name="Furutani Y."/>
            <person name="Kawaguchi K."/>
            <person name="Nakanishi T."/>
        </authorList>
    </citation>
    <scope>NUCLEOTIDE SEQUENCE [LARGE SCALE GENOMIC DNA]</scope>
</reference>
<dbReference type="PANTHER" id="PTHR47204">
    <property type="entry name" value="OS02G0168900 PROTEIN"/>
    <property type="match status" value="1"/>
</dbReference>
<organism evidence="2 3">
    <name type="scientific">Sparassis crispa</name>
    <dbReference type="NCBI Taxonomy" id="139825"/>
    <lineage>
        <taxon>Eukaryota</taxon>
        <taxon>Fungi</taxon>
        <taxon>Dikarya</taxon>
        <taxon>Basidiomycota</taxon>
        <taxon>Agaricomycotina</taxon>
        <taxon>Agaricomycetes</taxon>
        <taxon>Polyporales</taxon>
        <taxon>Sparassidaceae</taxon>
        <taxon>Sparassis</taxon>
    </lineage>
</organism>
<dbReference type="PANTHER" id="PTHR47204:SF1">
    <property type="entry name" value="RIBONUCLEASE H2 SUBUNIT C"/>
    <property type="match status" value="1"/>
</dbReference>
<dbReference type="AlphaFoldDB" id="A0A401H4Z2"/>
<dbReference type="EMBL" id="BFAD01000016">
    <property type="protein sequence ID" value="GBE89516.1"/>
    <property type="molecule type" value="Genomic_DNA"/>
</dbReference>
<evidence type="ECO:0000313" key="2">
    <source>
        <dbReference type="EMBL" id="GBE89516.1"/>
    </source>
</evidence>
<evidence type="ECO:0000313" key="3">
    <source>
        <dbReference type="Proteomes" id="UP000287166"/>
    </source>
</evidence>
<feature type="compositionally biased region" description="Low complexity" evidence="1">
    <location>
        <begin position="61"/>
        <end position="94"/>
    </location>
</feature>
<dbReference type="OrthoDB" id="6222486at2759"/>
<feature type="region of interest" description="Disordered" evidence="1">
    <location>
        <begin position="150"/>
        <end position="208"/>
    </location>
</feature>
<dbReference type="InterPro" id="IPR013924">
    <property type="entry name" value="RNase_H2_suC"/>
</dbReference>
<dbReference type="STRING" id="139825.A0A401H4Z2"/>
<name>A0A401H4Z2_9APHY</name>
<keyword evidence="3" id="KW-1185">Reference proteome</keyword>
<feature type="region of interest" description="Disordered" evidence="1">
    <location>
        <begin position="52"/>
        <end position="94"/>
    </location>
</feature>
<protein>
    <submittedName>
        <fullName evidence="2">Uncharacterized protein</fullName>
    </submittedName>
</protein>
<feature type="compositionally biased region" description="Basic residues" evidence="1">
    <location>
        <begin position="176"/>
        <end position="189"/>
    </location>
</feature>
<feature type="compositionally biased region" description="Basic and acidic residues" evidence="1">
    <location>
        <begin position="152"/>
        <end position="175"/>
    </location>
</feature>
<proteinExistence type="predicted"/>
<dbReference type="Gene3D" id="2.40.128.680">
    <property type="match status" value="1"/>
</dbReference>
<dbReference type="InParanoid" id="A0A401H4Z2"/>
<sequence length="264" mass="28352">MSTSAAPEIRIAQIKGSIPTCTPNLMPFHIAYAGPAPISTYFRVKPAPPLTYGKEATPRITPSSSGDSTPPSADAQTASGSSQSTLVASSSTASIPATSVTSLDTAVDVEMVEEGNSLLNTSKRFVAAFRGRIMQGLTVELPQGYAGIVLRTPDDGKDKHAGASRDVELEREKARDKGKKAGKRSTRRSRATEVDPGEDGDTGDFNMEAAWDHDAPSRVLEPTSSFSSFVLWHPDIPVDEGKDEYLRSLTDWTRLAAEIHRCED</sequence>
<accession>A0A401H4Z2</accession>
<comment type="caution">
    <text evidence="2">The sequence shown here is derived from an EMBL/GenBank/DDBJ whole genome shotgun (WGS) entry which is preliminary data.</text>
</comment>
<evidence type="ECO:0000256" key="1">
    <source>
        <dbReference type="SAM" id="MobiDB-lite"/>
    </source>
</evidence>
<dbReference type="GO" id="GO:0032299">
    <property type="term" value="C:ribonuclease H2 complex"/>
    <property type="evidence" value="ECO:0007669"/>
    <property type="project" value="InterPro"/>
</dbReference>
<gene>
    <name evidence="2" type="ORF">SCP_1601780</name>
</gene>
<dbReference type="Pfam" id="PF08615">
    <property type="entry name" value="RNase_H2_suC"/>
    <property type="match status" value="1"/>
</dbReference>
<dbReference type="RefSeq" id="XP_027620429.1">
    <property type="nucleotide sequence ID" value="XM_027764628.1"/>
</dbReference>